<proteinExistence type="inferred from homology"/>
<feature type="compositionally biased region" description="Low complexity" evidence="2">
    <location>
        <begin position="222"/>
        <end position="234"/>
    </location>
</feature>
<reference evidence="4" key="1">
    <citation type="submission" date="2021-02" db="EMBL/GenBank/DDBJ databases">
        <authorList>
            <person name="Dougan E. K."/>
            <person name="Rhodes N."/>
            <person name="Thang M."/>
            <person name="Chan C."/>
        </authorList>
    </citation>
    <scope>NUCLEOTIDE SEQUENCE</scope>
</reference>
<organism evidence="4 5">
    <name type="scientific">Polarella glacialis</name>
    <name type="common">Dinoflagellate</name>
    <dbReference type="NCBI Taxonomy" id="89957"/>
    <lineage>
        <taxon>Eukaryota</taxon>
        <taxon>Sar</taxon>
        <taxon>Alveolata</taxon>
        <taxon>Dinophyceae</taxon>
        <taxon>Suessiales</taxon>
        <taxon>Suessiaceae</taxon>
        <taxon>Polarella</taxon>
    </lineage>
</organism>
<dbReference type="SUPFAM" id="SSF56112">
    <property type="entry name" value="Protein kinase-like (PK-like)"/>
    <property type="match status" value="1"/>
</dbReference>
<comment type="similarity">
    <text evidence="1">Belongs to the protein kinase superfamily. ADCK protein kinase family.</text>
</comment>
<evidence type="ECO:0000256" key="2">
    <source>
        <dbReference type="SAM" id="MobiDB-lite"/>
    </source>
</evidence>
<gene>
    <name evidence="4" type="ORF">PGLA2088_LOCUS36236</name>
</gene>
<evidence type="ECO:0000256" key="1">
    <source>
        <dbReference type="ARBA" id="ARBA00009670"/>
    </source>
</evidence>
<feature type="region of interest" description="Disordered" evidence="2">
    <location>
        <begin position="599"/>
        <end position="631"/>
    </location>
</feature>
<feature type="region of interest" description="Disordered" evidence="2">
    <location>
        <begin position="214"/>
        <end position="235"/>
    </location>
</feature>
<feature type="compositionally biased region" description="Low complexity" evidence="2">
    <location>
        <begin position="599"/>
        <end position="610"/>
    </location>
</feature>
<dbReference type="Proteomes" id="UP000626109">
    <property type="component" value="Unassembled WGS sequence"/>
</dbReference>
<feature type="domain" description="ABC1 atypical kinase-like" evidence="3">
    <location>
        <begin position="234"/>
        <end position="450"/>
    </location>
</feature>
<evidence type="ECO:0000313" key="4">
    <source>
        <dbReference type="EMBL" id="CAE8710975.1"/>
    </source>
</evidence>
<dbReference type="InterPro" id="IPR011009">
    <property type="entry name" value="Kinase-like_dom_sf"/>
</dbReference>
<sequence length="821" mass="90297">MRNACFGATFQRRQQVFASLALPQIWGRAALALLLAVLLLCQWLPSPCDFAAFFGTSARARGSALVSAAVGEVASSPATAAGIRRDIPHDVYMEQVRLGFDRARLTDFFSRPARLADVALRWAEIVSVGYPALRAWQDETTPVDQRGAPLREALAKLGPVFVKIGQTLAERPDILGVDGCTELRKLQTQNRPFDDEVAYRHILEDLGHSGPLAPGGYVHPGASRQSDASSSQRRPVFQEFGPRVASASLGQVYKAKTWQGQDVAVKVQRDGVAKQVVLDWQCLKTLLEIANSLWKRTDDISLIADEAITGIMQELDYHKEAANALLFLRRHKDQPWITAPVFLPEYTGPVGTARVLTMEWIEGRRVGQIEDKSEQLKLVNMAVEACVSQLVCTGFVHVDPHEGNILLTDDGRIAFLDFGLMGHVPSFVMEGFAAGIQYTLSGDYVNLAQVMKEVEFIPKEGFQRVHGSPFTPGEYYFTSTTKEDFAGALEQIMAEQEGGKTQFGAFFIGLLEMSKNFRLTTPPYIILFVRTFLTLEGIAAQYDPNFNIYEVGMPFAMRRALAPTTEAAREAFRSNLLTPSNELRWETLEGFLAANEGSASGAGSVGAAPAPEGPERRGGPGPSGPESSDGYLDALRSLLGAPEGRTVRRVLSDIEIPALVRLVASGPQGRPLRRRCSQLLADAIHAAPRALGRSLLGVVRRARAPTAHVVVSEWERQELLVQAKQKRRWRGALRVILGRHAKQLRSQPFLFALLAYAAVKTLLFASADLSTRPARKLSASARKLSQKFRERCGWEQCELFENGPDLVKDSPRLLIESPGQS</sequence>
<dbReference type="PANTHER" id="PTHR10566">
    <property type="entry name" value="CHAPERONE-ACTIVITY OF BC1 COMPLEX CABC1 -RELATED"/>
    <property type="match status" value="1"/>
</dbReference>
<dbReference type="PANTHER" id="PTHR10566:SF123">
    <property type="entry name" value="PROTEIN KINASE SUPERFAMILY PROTEIN"/>
    <property type="match status" value="1"/>
</dbReference>
<evidence type="ECO:0000313" key="5">
    <source>
        <dbReference type="Proteomes" id="UP000626109"/>
    </source>
</evidence>
<dbReference type="Pfam" id="PF03109">
    <property type="entry name" value="ABC1"/>
    <property type="match status" value="1"/>
</dbReference>
<dbReference type="AlphaFoldDB" id="A0A813KUU6"/>
<protein>
    <recommendedName>
        <fullName evidence="3">ABC1 atypical kinase-like domain-containing protein</fullName>
    </recommendedName>
</protein>
<comment type="caution">
    <text evidence="4">The sequence shown here is derived from an EMBL/GenBank/DDBJ whole genome shotgun (WGS) entry which is preliminary data.</text>
</comment>
<dbReference type="InterPro" id="IPR050154">
    <property type="entry name" value="UbiB_kinase"/>
</dbReference>
<evidence type="ECO:0000259" key="3">
    <source>
        <dbReference type="Pfam" id="PF03109"/>
    </source>
</evidence>
<dbReference type="CDD" id="cd05121">
    <property type="entry name" value="ABC1_ADCK3-like"/>
    <property type="match status" value="1"/>
</dbReference>
<name>A0A813KUU6_POLGL</name>
<dbReference type="InterPro" id="IPR004147">
    <property type="entry name" value="ABC1_dom"/>
</dbReference>
<dbReference type="EMBL" id="CAJNNW010032072">
    <property type="protein sequence ID" value="CAE8710975.1"/>
    <property type="molecule type" value="Genomic_DNA"/>
</dbReference>
<accession>A0A813KUU6</accession>